<dbReference type="PANTHER" id="PTHR34580">
    <property type="match status" value="1"/>
</dbReference>
<feature type="domain" description="WYL" evidence="1">
    <location>
        <begin position="9"/>
        <end position="73"/>
    </location>
</feature>
<evidence type="ECO:0000259" key="1">
    <source>
        <dbReference type="Pfam" id="PF13280"/>
    </source>
</evidence>
<evidence type="ECO:0000259" key="2">
    <source>
        <dbReference type="Pfam" id="PF25583"/>
    </source>
</evidence>
<evidence type="ECO:0000313" key="3">
    <source>
        <dbReference type="EMBL" id="MPN46205.1"/>
    </source>
</evidence>
<dbReference type="PROSITE" id="PS52050">
    <property type="entry name" value="WYL"/>
    <property type="match status" value="1"/>
</dbReference>
<dbReference type="PANTHER" id="PTHR34580:SF1">
    <property type="entry name" value="PROTEIN PAFC"/>
    <property type="match status" value="1"/>
</dbReference>
<sequence length="179" mass="20618">MGRTDTARFELLKNAILGRQVLSLTYCGASGETTSRKIHPLKLIYKDKHWYLQAFCLHADGFRLFKMGRIVDALPTGEVFAEYNDDIPPFEVEEPPLFMVRLKLRIAERLAFRVYDEFPRSSITPEPEGNLLVETDFPMGSWVVNYFLTFGTDLEVLEPADLRQYLAAYAQRIATHHKT</sequence>
<comment type="caution">
    <text evidence="3">The sequence shown here is derived from an EMBL/GenBank/DDBJ whole genome shotgun (WGS) entry which is preliminary data.</text>
</comment>
<dbReference type="Pfam" id="PF25583">
    <property type="entry name" value="WCX"/>
    <property type="match status" value="1"/>
</dbReference>
<dbReference type="InterPro" id="IPR057727">
    <property type="entry name" value="WCX_dom"/>
</dbReference>
<dbReference type="AlphaFoldDB" id="A0A645I4G9"/>
<proteinExistence type="predicted"/>
<feature type="domain" description="WCX" evidence="2">
    <location>
        <begin position="100"/>
        <end position="174"/>
    </location>
</feature>
<dbReference type="Pfam" id="PF13280">
    <property type="entry name" value="WYL"/>
    <property type="match status" value="1"/>
</dbReference>
<accession>A0A645I4G9</accession>
<dbReference type="InterPro" id="IPR051534">
    <property type="entry name" value="CBASS_pafABC_assoc_protein"/>
</dbReference>
<dbReference type="EMBL" id="VSSQ01106684">
    <property type="protein sequence ID" value="MPN46205.1"/>
    <property type="molecule type" value="Genomic_DNA"/>
</dbReference>
<dbReference type="InterPro" id="IPR026881">
    <property type="entry name" value="WYL_dom"/>
</dbReference>
<name>A0A645I4G9_9ZZZZ</name>
<reference evidence="3" key="1">
    <citation type="submission" date="2019-08" db="EMBL/GenBank/DDBJ databases">
        <authorList>
            <person name="Kucharzyk K."/>
            <person name="Murdoch R.W."/>
            <person name="Higgins S."/>
            <person name="Loffler F."/>
        </authorList>
    </citation>
    <scope>NUCLEOTIDE SEQUENCE</scope>
</reference>
<organism evidence="3">
    <name type="scientific">bioreactor metagenome</name>
    <dbReference type="NCBI Taxonomy" id="1076179"/>
    <lineage>
        <taxon>unclassified sequences</taxon>
        <taxon>metagenomes</taxon>
        <taxon>ecological metagenomes</taxon>
    </lineage>
</organism>
<gene>
    <name evidence="3" type="primary">pafC_5</name>
    <name evidence="3" type="ORF">SDC9_193788</name>
</gene>
<protein>
    <submittedName>
        <fullName evidence="3">Protein PafC</fullName>
    </submittedName>
</protein>